<dbReference type="EMBL" id="BARS01019215">
    <property type="protein sequence ID" value="GAF88400.1"/>
    <property type="molecule type" value="Genomic_DNA"/>
</dbReference>
<proteinExistence type="predicted"/>
<dbReference type="AlphaFoldDB" id="X0UIR8"/>
<sequence>MIVYHWTSKECAASILKYGLHKGSFVCKKEDDWHGEVCLEIDLPYDIDWDIRDQHATWQAVVFHHVYPLQIHIVAVKQV</sequence>
<evidence type="ECO:0000313" key="1">
    <source>
        <dbReference type="EMBL" id="GAF88400.1"/>
    </source>
</evidence>
<gene>
    <name evidence="1" type="ORF">S01H1_31164</name>
</gene>
<comment type="caution">
    <text evidence="1">The sequence shown here is derived from an EMBL/GenBank/DDBJ whole genome shotgun (WGS) entry which is preliminary data.</text>
</comment>
<organism evidence="1">
    <name type="scientific">marine sediment metagenome</name>
    <dbReference type="NCBI Taxonomy" id="412755"/>
    <lineage>
        <taxon>unclassified sequences</taxon>
        <taxon>metagenomes</taxon>
        <taxon>ecological metagenomes</taxon>
    </lineage>
</organism>
<protein>
    <submittedName>
        <fullName evidence="1">Uncharacterized protein</fullName>
    </submittedName>
</protein>
<accession>X0UIR8</accession>
<name>X0UIR8_9ZZZZ</name>
<reference evidence="1" key="1">
    <citation type="journal article" date="2014" name="Front. Microbiol.">
        <title>High frequency of phylogenetically diverse reductive dehalogenase-homologous genes in deep subseafloor sedimentary metagenomes.</title>
        <authorList>
            <person name="Kawai M."/>
            <person name="Futagami T."/>
            <person name="Toyoda A."/>
            <person name="Takaki Y."/>
            <person name="Nishi S."/>
            <person name="Hori S."/>
            <person name="Arai W."/>
            <person name="Tsubouchi T."/>
            <person name="Morono Y."/>
            <person name="Uchiyama I."/>
            <person name="Ito T."/>
            <person name="Fujiyama A."/>
            <person name="Inagaki F."/>
            <person name="Takami H."/>
        </authorList>
    </citation>
    <scope>NUCLEOTIDE SEQUENCE</scope>
    <source>
        <strain evidence="1">Expedition CK06-06</strain>
    </source>
</reference>